<proteinExistence type="predicted"/>
<organism evidence="4 5">
    <name type="scientific">Geodia barretti</name>
    <name type="common">Barrett's horny sponge</name>
    <dbReference type="NCBI Taxonomy" id="519541"/>
    <lineage>
        <taxon>Eukaryota</taxon>
        <taxon>Metazoa</taxon>
        <taxon>Porifera</taxon>
        <taxon>Demospongiae</taxon>
        <taxon>Heteroscleromorpha</taxon>
        <taxon>Tetractinellida</taxon>
        <taxon>Astrophorina</taxon>
        <taxon>Geodiidae</taxon>
        <taxon>Geodia</taxon>
    </lineage>
</organism>
<dbReference type="PANTHER" id="PTHR11905:SF159">
    <property type="entry name" value="ADAM METALLOPROTEASE"/>
    <property type="match status" value="1"/>
</dbReference>
<name>A0AA35TPG5_GEOBA</name>
<protein>
    <submittedName>
        <fullName evidence="4">Disintegrin and metalloproteinase domain-containing protein 8</fullName>
    </submittedName>
</protein>
<feature type="chain" id="PRO_5041207915" evidence="2">
    <location>
        <begin position="20"/>
        <end position="132"/>
    </location>
</feature>
<sequence length="132" mass="15025">MDVWQVLCVFWAFTEIALARKYFSSIKAEILGYEIVVPQVEWISPQPPQTLSVNLNTTAFHYNLQLYLNEGLLSASFLSRFQSSMGHEAVKDHDHCFYHGKVTGEPEWTVVFSTCLGLRCIFQTFILAGSTI</sequence>
<evidence type="ECO:0000313" key="4">
    <source>
        <dbReference type="EMBL" id="CAI8051408.1"/>
    </source>
</evidence>
<dbReference type="InterPro" id="IPR002870">
    <property type="entry name" value="Peptidase_M12B_N"/>
</dbReference>
<evidence type="ECO:0000256" key="2">
    <source>
        <dbReference type="SAM" id="SignalP"/>
    </source>
</evidence>
<dbReference type="EMBL" id="CASHTH010003925">
    <property type="protein sequence ID" value="CAI8051408.1"/>
    <property type="molecule type" value="Genomic_DNA"/>
</dbReference>
<evidence type="ECO:0000313" key="5">
    <source>
        <dbReference type="Proteomes" id="UP001174909"/>
    </source>
</evidence>
<keyword evidence="1" id="KW-1015">Disulfide bond</keyword>
<dbReference type="Proteomes" id="UP001174909">
    <property type="component" value="Unassembled WGS sequence"/>
</dbReference>
<accession>A0AA35TPG5</accession>
<feature type="signal peptide" evidence="2">
    <location>
        <begin position="1"/>
        <end position="19"/>
    </location>
</feature>
<dbReference type="AlphaFoldDB" id="A0AA35TPG5"/>
<dbReference type="PANTHER" id="PTHR11905">
    <property type="entry name" value="ADAM A DISINTEGRIN AND METALLOPROTEASE DOMAIN"/>
    <property type="match status" value="1"/>
</dbReference>
<feature type="domain" description="Peptidase M12B propeptide" evidence="3">
    <location>
        <begin position="47"/>
        <end position="103"/>
    </location>
</feature>
<evidence type="ECO:0000259" key="3">
    <source>
        <dbReference type="Pfam" id="PF01562"/>
    </source>
</evidence>
<comment type="caution">
    <text evidence="4">The sequence shown here is derived from an EMBL/GenBank/DDBJ whole genome shotgun (WGS) entry which is preliminary data.</text>
</comment>
<gene>
    <name evidence="4" type="ORF">GBAR_LOCUS28155</name>
</gene>
<reference evidence="4" key="1">
    <citation type="submission" date="2023-03" db="EMBL/GenBank/DDBJ databases">
        <authorList>
            <person name="Steffen K."/>
            <person name="Cardenas P."/>
        </authorList>
    </citation>
    <scope>NUCLEOTIDE SEQUENCE</scope>
</reference>
<keyword evidence="2" id="KW-0732">Signal</keyword>
<evidence type="ECO:0000256" key="1">
    <source>
        <dbReference type="ARBA" id="ARBA00023157"/>
    </source>
</evidence>
<dbReference type="Pfam" id="PF01562">
    <property type="entry name" value="Pep_M12B_propep"/>
    <property type="match status" value="1"/>
</dbReference>
<keyword evidence="5" id="KW-1185">Reference proteome</keyword>